<gene>
    <name evidence="2" type="primary">eps11M</name>
</gene>
<evidence type="ECO:0000259" key="1">
    <source>
        <dbReference type="Pfam" id="PF00535"/>
    </source>
</evidence>
<name>Q8GP44_STRTR</name>
<dbReference type="PANTHER" id="PTHR22916">
    <property type="entry name" value="GLYCOSYLTRANSFERASE"/>
    <property type="match status" value="1"/>
</dbReference>
<protein>
    <submittedName>
        <fullName evidence="2">Eps11M</fullName>
    </submittedName>
</protein>
<dbReference type="Pfam" id="PF00535">
    <property type="entry name" value="Glycos_transf_2"/>
    <property type="match status" value="1"/>
</dbReference>
<dbReference type="PANTHER" id="PTHR22916:SF3">
    <property type="entry name" value="UDP-GLCNAC:BETAGAL BETA-1,3-N-ACETYLGLUCOSAMINYLTRANSFERASE-LIKE PROTEIN 1"/>
    <property type="match status" value="1"/>
</dbReference>
<dbReference type="InterPro" id="IPR001173">
    <property type="entry name" value="Glyco_trans_2-like"/>
</dbReference>
<reference evidence="2" key="1">
    <citation type="submission" date="2001-12" db="EMBL/GenBank/DDBJ databases">
        <title>Diversity of eps operons in Streptococcus thermophilus.</title>
        <authorList>
            <person name="Rallu F."/>
            <person name="Ehrlich D.S."/>
            <person name="Renault P."/>
        </authorList>
    </citation>
    <scope>NUCLEOTIDE SEQUENCE</scope>
</reference>
<sequence length="237" mass="27432">MISVYMATYNGKKYIWEQMDSILQQLGEGDELIISDDLSSDKTVEIIKSYKDKRIKLYIHGDNHGFVRNFENALVHANGDIIFLSDQDDIWMPDKVKVTIAALANCDFTVSDCITINENEQVISQSRIKDYNIKTGFWRLMIKTRYLGCCMAFRRNVLDSALPFPDNAYLMEHDLWLAAVAECYFKTSLIDKPLIKYRRHGGNVSSGGASKGYSVPIKIYRRLYRLKCLFKIRKKIR</sequence>
<dbReference type="CAZy" id="GT2">
    <property type="family name" value="Glycosyltransferase Family 2"/>
</dbReference>
<dbReference type="SUPFAM" id="SSF53448">
    <property type="entry name" value="Nucleotide-diphospho-sugar transferases"/>
    <property type="match status" value="1"/>
</dbReference>
<dbReference type="CDD" id="cd04196">
    <property type="entry name" value="GT_2_like_d"/>
    <property type="match status" value="1"/>
</dbReference>
<proteinExistence type="predicted"/>
<feature type="domain" description="Glycosyltransferase 2-like" evidence="1">
    <location>
        <begin position="3"/>
        <end position="159"/>
    </location>
</feature>
<accession>Q8GP44</accession>
<evidence type="ECO:0000313" key="2">
    <source>
        <dbReference type="EMBL" id="AAN63796.1"/>
    </source>
</evidence>
<dbReference type="EMBL" id="AF454501">
    <property type="protein sequence ID" value="AAN63796.1"/>
    <property type="molecule type" value="Genomic_DNA"/>
</dbReference>
<organism evidence="2">
    <name type="scientific">Streptococcus thermophilus</name>
    <dbReference type="NCBI Taxonomy" id="1308"/>
    <lineage>
        <taxon>Bacteria</taxon>
        <taxon>Bacillati</taxon>
        <taxon>Bacillota</taxon>
        <taxon>Bacilli</taxon>
        <taxon>Lactobacillales</taxon>
        <taxon>Streptococcaceae</taxon>
        <taxon>Streptococcus</taxon>
    </lineage>
</organism>
<dbReference type="InterPro" id="IPR029044">
    <property type="entry name" value="Nucleotide-diphossugar_trans"/>
</dbReference>
<dbReference type="Gene3D" id="3.90.550.10">
    <property type="entry name" value="Spore Coat Polysaccharide Biosynthesis Protein SpsA, Chain A"/>
    <property type="match status" value="1"/>
</dbReference>
<dbReference type="GO" id="GO:0016758">
    <property type="term" value="F:hexosyltransferase activity"/>
    <property type="evidence" value="ECO:0007669"/>
    <property type="project" value="UniProtKB-ARBA"/>
</dbReference>
<dbReference type="AlphaFoldDB" id="Q8GP44"/>